<reference evidence="1 2" key="1">
    <citation type="submission" date="2020-08" db="EMBL/GenBank/DDBJ databases">
        <title>Genomic Encyclopedia of Type Strains, Phase IV (KMG-IV): sequencing the most valuable type-strain genomes for metagenomic binning, comparative biology and taxonomic classification.</title>
        <authorList>
            <person name="Goeker M."/>
        </authorList>
    </citation>
    <scope>NUCLEOTIDE SEQUENCE [LARGE SCALE GENOMIC DNA]</scope>
    <source>
        <strain evidence="1 2">DSM 44197</strain>
    </source>
</reference>
<protein>
    <recommendedName>
        <fullName evidence="3">DUF4262 domain-containing protein</fullName>
    </recommendedName>
</protein>
<dbReference type="EMBL" id="JACJIA010000004">
    <property type="protein sequence ID" value="MBA8952179.1"/>
    <property type="molecule type" value="Genomic_DNA"/>
</dbReference>
<gene>
    <name evidence="1" type="ORF">HNR61_003819</name>
</gene>
<evidence type="ECO:0008006" key="3">
    <source>
        <dbReference type="Google" id="ProtNLM"/>
    </source>
</evidence>
<sequence length="182" mass="21272">MTEGRPTCHCVLDHDYGDRDRMDNFLLRTIVHITQYGWSVVLVQPEEHRPGWAYTIGLWHSLRAPELAMFGGDVYEMEESLNSLGRQTTEGDVPSDGDRRSGVVRDREVAFRTVDTRWYEVMMPGAVSFYRRPPLPFLQVVWSNESGLFPWQPGTDLPFRHSQPWLWLDPRQHSRGVWTRDL</sequence>
<dbReference type="Pfam" id="PF14081">
    <property type="entry name" value="DUF4262"/>
    <property type="match status" value="1"/>
</dbReference>
<evidence type="ECO:0000313" key="2">
    <source>
        <dbReference type="Proteomes" id="UP000572680"/>
    </source>
</evidence>
<keyword evidence="2" id="KW-1185">Reference proteome</keyword>
<dbReference type="Proteomes" id="UP000572680">
    <property type="component" value="Unassembled WGS sequence"/>
</dbReference>
<dbReference type="RefSeq" id="WP_182844439.1">
    <property type="nucleotide sequence ID" value="NZ_BAAALP010000018.1"/>
</dbReference>
<dbReference type="InterPro" id="IPR025358">
    <property type="entry name" value="DUF4262"/>
</dbReference>
<proteinExistence type="predicted"/>
<comment type="caution">
    <text evidence="1">The sequence shown here is derived from an EMBL/GenBank/DDBJ whole genome shotgun (WGS) entry which is preliminary data.</text>
</comment>
<organism evidence="1 2">
    <name type="scientific">Actinomadura namibiensis</name>
    <dbReference type="NCBI Taxonomy" id="182080"/>
    <lineage>
        <taxon>Bacteria</taxon>
        <taxon>Bacillati</taxon>
        <taxon>Actinomycetota</taxon>
        <taxon>Actinomycetes</taxon>
        <taxon>Streptosporangiales</taxon>
        <taxon>Thermomonosporaceae</taxon>
        <taxon>Actinomadura</taxon>
    </lineage>
</organism>
<name>A0A7W3LQ23_ACTNM</name>
<dbReference type="AlphaFoldDB" id="A0A7W3LQ23"/>
<evidence type="ECO:0000313" key="1">
    <source>
        <dbReference type="EMBL" id="MBA8952179.1"/>
    </source>
</evidence>
<accession>A0A7W3LQ23</accession>